<evidence type="ECO:0000313" key="3">
    <source>
        <dbReference type="EnsemblFungi" id="PTTG_30772-t43_1-p1"/>
    </source>
</evidence>
<reference evidence="3 4" key="3">
    <citation type="journal article" date="2017" name="G3 (Bethesda)">
        <title>Comparative analysis highlights variable genome content of wheat rusts and divergence of the mating loci.</title>
        <authorList>
            <person name="Cuomo C.A."/>
            <person name="Bakkeren G."/>
            <person name="Khalil H.B."/>
            <person name="Panwar V."/>
            <person name="Joly D."/>
            <person name="Linning R."/>
            <person name="Sakthikumar S."/>
            <person name="Song X."/>
            <person name="Adiconis X."/>
            <person name="Fan L."/>
            <person name="Goldberg J.M."/>
            <person name="Levin J.Z."/>
            <person name="Young S."/>
            <person name="Zeng Q."/>
            <person name="Anikster Y."/>
            <person name="Bruce M."/>
            <person name="Wang M."/>
            <person name="Yin C."/>
            <person name="McCallum B."/>
            <person name="Szabo L.J."/>
            <person name="Hulbert S."/>
            <person name="Chen X."/>
            <person name="Fellers J.P."/>
        </authorList>
    </citation>
    <scope>NUCLEOTIDE SEQUENCE</scope>
    <source>
        <strain evidence="4">Isolate 1-1 / race 1 (BBBD)</strain>
        <strain evidence="3">isolate 1-1 / race 1 (BBBD)</strain>
    </source>
</reference>
<organism evidence="2">
    <name type="scientific">Puccinia triticina (isolate 1-1 / race 1 (BBBD))</name>
    <name type="common">Brown leaf rust fungus</name>
    <dbReference type="NCBI Taxonomy" id="630390"/>
    <lineage>
        <taxon>Eukaryota</taxon>
        <taxon>Fungi</taxon>
        <taxon>Dikarya</taxon>
        <taxon>Basidiomycota</taxon>
        <taxon>Pucciniomycotina</taxon>
        <taxon>Pucciniomycetes</taxon>
        <taxon>Pucciniales</taxon>
        <taxon>Pucciniaceae</taxon>
        <taxon>Puccinia</taxon>
    </lineage>
</organism>
<feature type="region of interest" description="Disordered" evidence="1">
    <location>
        <begin position="1"/>
        <end position="178"/>
    </location>
</feature>
<evidence type="ECO:0000313" key="4">
    <source>
        <dbReference type="Proteomes" id="UP000005240"/>
    </source>
</evidence>
<feature type="compositionally biased region" description="Polar residues" evidence="1">
    <location>
        <begin position="100"/>
        <end position="109"/>
    </location>
</feature>
<dbReference type="EnsemblFungi" id="PTTG_30772-t43_1">
    <property type="protein sequence ID" value="PTTG_30772-t43_1-p1"/>
    <property type="gene ID" value="PTTG_30772"/>
</dbReference>
<feature type="compositionally biased region" description="Polar residues" evidence="1">
    <location>
        <begin position="67"/>
        <end position="88"/>
    </location>
</feature>
<gene>
    <name evidence="2" type="ORF">PTTG_30772</name>
</gene>
<dbReference type="Proteomes" id="UP000005240">
    <property type="component" value="Unassembled WGS sequence"/>
</dbReference>
<reference evidence="3" key="4">
    <citation type="submission" date="2025-05" db="UniProtKB">
        <authorList>
            <consortium name="EnsemblFungi"/>
        </authorList>
    </citation>
    <scope>IDENTIFICATION</scope>
    <source>
        <strain evidence="3">isolate 1-1 / race 1 (BBBD)</strain>
    </source>
</reference>
<evidence type="ECO:0000313" key="2">
    <source>
        <dbReference type="EMBL" id="OAV85125.1"/>
    </source>
</evidence>
<name>A0A180FXH2_PUCT1</name>
<feature type="compositionally biased region" description="Low complexity" evidence="1">
    <location>
        <begin position="144"/>
        <end position="156"/>
    </location>
</feature>
<reference evidence="2" key="2">
    <citation type="submission" date="2016-05" db="EMBL/GenBank/DDBJ databases">
        <title>Comparative analysis highlights variable genome content of wheat rusts and divergence of the mating loci.</title>
        <authorList>
            <person name="Cuomo C.A."/>
            <person name="Bakkeren G."/>
            <person name="Szabo L."/>
            <person name="Khalil H."/>
            <person name="Joly D."/>
            <person name="Goldberg J."/>
            <person name="Young S."/>
            <person name="Zeng Q."/>
            <person name="Fellers J."/>
        </authorList>
    </citation>
    <scope>NUCLEOTIDE SEQUENCE [LARGE SCALE GENOMIC DNA]</scope>
    <source>
        <strain evidence="2">1-1 BBBD Race 1</strain>
    </source>
</reference>
<dbReference type="AlphaFoldDB" id="A0A180FXH2"/>
<sequence>MTKTSKLLSRRSFGPADLLTKKPPSINPSIPSANSQSAPSNTITTTSNSAPPQTTSSTTPSPPTTTNQGDTIAPTFNTGKTASSQSAPSAGHRVPLPTPDSASKNLSAETDSRGTGPGSAPDPAADRLHSPGLEKATSPSLFKPASPAPGTTASASVQQDSTTSATPLNTQQSTTSTAGTGQLTILKCDDIRAQVISIHNSFSGTKTYRRLGNHLLLCFKTVHKLCTRQLRHPQHLRCNVPIAPMACGYTQ</sequence>
<dbReference type="EMBL" id="ADAS02006745">
    <property type="protein sequence ID" value="OAV85125.1"/>
    <property type="molecule type" value="Genomic_DNA"/>
</dbReference>
<reference evidence="2" key="1">
    <citation type="submission" date="2009-11" db="EMBL/GenBank/DDBJ databases">
        <authorList>
            <consortium name="The Broad Institute Genome Sequencing Platform"/>
            <person name="Ward D."/>
            <person name="Feldgarden M."/>
            <person name="Earl A."/>
            <person name="Young S.K."/>
            <person name="Zeng Q."/>
            <person name="Koehrsen M."/>
            <person name="Alvarado L."/>
            <person name="Berlin A."/>
            <person name="Bochicchio J."/>
            <person name="Borenstein D."/>
            <person name="Chapman S.B."/>
            <person name="Chen Z."/>
            <person name="Engels R."/>
            <person name="Freedman E."/>
            <person name="Gellesch M."/>
            <person name="Goldberg J."/>
            <person name="Griggs A."/>
            <person name="Gujja S."/>
            <person name="Heilman E."/>
            <person name="Heiman D."/>
            <person name="Hepburn T."/>
            <person name="Howarth C."/>
            <person name="Jen D."/>
            <person name="Larson L."/>
            <person name="Lewis B."/>
            <person name="Mehta T."/>
            <person name="Park D."/>
            <person name="Pearson M."/>
            <person name="Roberts A."/>
            <person name="Saif S."/>
            <person name="Shea T."/>
            <person name="Shenoy N."/>
            <person name="Sisk P."/>
            <person name="Stolte C."/>
            <person name="Sykes S."/>
            <person name="Thomson T."/>
            <person name="Walk T."/>
            <person name="White J."/>
            <person name="Yandava C."/>
            <person name="Izard J."/>
            <person name="Baranova O.V."/>
            <person name="Blanton J.M."/>
            <person name="Tanner A.C."/>
            <person name="Dewhirst F.E."/>
            <person name="Haas B."/>
            <person name="Nusbaum C."/>
            <person name="Birren B."/>
        </authorList>
    </citation>
    <scope>NUCLEOTIDE SEQUENCE [LARGE SCALE GENOMIC DNA]</scope>
    <source>
        <strain evidence="2">1-1 BBBD Race 1</strain>
    </source>
</reference>
<protein>
    <submittedName>
        <fullName evidence="2 3">Uncharacterized protein</fullName>
    </submittedName>
</protein>
<feature type="compositionally biased region" description="Low complexity" evidence="1">
    <location>
        <begin position="23"/>
        <end position="59"/>
    </location>
</feature>
<dbReference type="VEuPathDB" id="FungiDB:PTTG_30772"/>
<evidence type="ECO:0000256" key="1">
    <source>
        <dbReference type="SAM" id="MobiDB-lite"/>
    </source>
</evidence>
<proteinExistence type="predicted"/>
<keyword evidence="4" id="KW-1185">Reference proteome</keyword>
<accession>A0A180FXH2</accession>
<feature type="compositionally biased region" description="Polar residues" evidence="1">
    <location>
        <begin position="157"/>
        <end position="169"/>
    </location>
</feature>